<sequence>MPGATHDSMQMPFALCQRLQRPTELPRHPCTCAKGSWKTTKCDVKAILPSIPWRLLLLPLPEGSGHVSHWHPHRSAHCRAQAAADSGPV</sequence>
<evidence type="ECO:0000313" key="2">
    <source>
        <dbReference type="Proteomes" id="UP000050525"/>
    </source>
</evidence>
<name>A0A151N3T2_ALLMI</name>
<dbReference type="AlphaFoldDB" id="A0A151N3T2"/>
<keyword evidence="2" id="KW-1185">Reference proteome</keyword>
<dbReference type="Proteomes" id="UP000050525">
    <property type="component" value="Unassembled WGS sequence"/>
</dbReference>
<proteinExistence type="predicted"/>
<comment type="caution">
    <text evidence="1">The sequence shown here is derived from an EMBL/GenBank/DDBJ whole genome shotgun (WGS) entry which is preliminary data.</text>
</comment>
<evidence type="ECO:0000313" key="1">
    <source>
        <dbReference type="EMBL" id="KYO31483.1"/>
    </source>
</evidence>
<dbReference type="EMBL" id="AKHW03004073">
    <property type="protein sequence ID" value="KYO31483.1"/>
    <property type="molecule type" value="Genomic_DNA"/>
</dbReference>
<protein>
    <submittedName>
        <fullName evidence="1">Uncharacterized protein</fullName>
    </submittedName>
</protein>
<reference evidence="1 2" key="1">
    <citation type="journal article" date="2012" name="Genome Biol.">
        <title>Sequencing three crocodilian genomes to illuminate the evolution of archosaurs and amniotes.</title>
        <authorList>
            <person name="St John J.A."/>
            <person name="Braun E.L."/>
            <person name="Isberg S.R."/>
            <person name="Miles L.G."/>
            <person name="Chong A.Y."/>
            <person name="Gongora J."/>
            <person name="Dalzell P."/>
            <person name="Moran C."/>
            <person name="Bed'hom B."/>
            <person name="Abzhanov A."/>
            <person name="Burgess S.C."/>
            <person name="Cooksey A.M."/>
            <person name="Castoe T.A."/>
            <person name="Crawford N.G."/>
            <person name="Densmore L.D."/>
            <person name="Drew J.C."/>
            <person name="Edwards S.V."/>
            <person name="Faircloth B.C."/>
            <person name="Fujita M.K."/>
            <person name="Greenwold M.J."/>
            <person name="Hoffmann F.G."/>
            <person name="Howard J.M."/>
            <person name="Iguchi T."/>
            <person name="Janes D.E."/>
            <person name="Khan S.Y."/>
            <person name="Kohno S."/>
            <person name="de Koning A.J."/>
            <person name="Lance S.L."/>
            <person name="McCarthy F.M."/>
            <person name="McCormack J.E."/>
            <person name="Merchant M.E."/>
            <person name="Peterson D.G."/>
            <person name="Pollock D.D."/>
            <person name="Pourmand N."/>
            <person name="Raney B.J."/>
            <person name="Roessler K.A."/>
            <person name="Sanford J.R."/>
            <person name="Sawyer R.H."/>
            <person name="Schmidt C.J."/>
            <person name="Triplett E.W."/>
            <person name="Tuberville T.D."/>
            <person name="Venegas-Anaya M."/>
            <person name="Howard J.T."/>
            <person name="Jarvis E.D."/>
            <person name="Guillette L.J.Jr."/>
            <person name="Glenn T.C."/>
            <person name="Green R.E."/>
            <person name="Ray D.A."/>
        </authorList>
    </citation>
    <scope>NUCLEOTIDE SEQUENCE [LARGE SCALE GENOMIC DNA]</scope>
    <source>
        <strain evidence="1">KSC_2009_1</strain>
    </source>
</reference>
<gene>
    <name evidence="1" type="ORF">Y1Q_0006065</name>
</gene>
<organism evidence="1 2">
    <name type="scientific">Alligator mississippiensis</name>
    <name type="common">American alligator</name>
    <dbReference type="NCBI Taxonomy" id="8496"/>
    <lineage>
        <taxon>Eukaryota</taxon>
        <taxon>Metazoa</taxon>
        <taxon>Chordata</taxon>
        <taxon>Craniata</taxon>
        <taxon>Vertebrata</taxon>
        <taxon>Euteleostomi</taxon>
        <taxon>Archelosauria</taxon>
        <taxon>Archosauria</taxon>
        <taxon>Crocodylia</taxon>
        <taxon>Alligatoridae</taxon>
        <taxon>Alligatorinae</taxon>
        <taxon>Alligator</taxon>
    </lineage>
</organism>
<accession>A0A151N3T2</accession>